<comment type="caution">
    <text evidence="1">The sequence shown here is derived from an EMBL/GenBank/DDBJ whole genome shotgun (WGS) entry which is preliminary data.</text>
</comment>
<dbReference type="RefSeq" id="WP_161716784.1">
    <property type="nucleotide sequence ID" value="NZ_JAAAPO010000001.1"/>
</dbReference>
<organism evidence="1 2">
    <name type="scientific">Novosphingobium ovatum</name>
    <dbReference type="NCBI Taxonomy" id="1908523"/>
    <lineage>
        <taxon>Bacteria</taxon>
        <taxon>Pseudomonadati</taxon>
        <taxon>Pseudomonadota</taxon>
        <taxon>Alphaproteobacteria</taxon>
        <taxon>Sphingomonadales</taxon>
        <taxon>Sphingomonadaceae</taxon>
        <taxon>Novosphingobium</taxon>
    </lineage>
</organism>
<protein>
    <submittedName>
        <fullName evidence="1">Uncharacterized protein</fullName>
    </submittedName>
</protein>
<sequence>MTAPRRRPAAAPTAPGRVSYDISPPALRVWHGIEAEDPPARRHDYPALLEMAERMLAQRTRRYPDMVRAGQIGADAAQAEIDTCRAIVADWQWIISGAGAPAPLTTLAARADLLDRAIQTIADIARDAGGFTDDLADAAQLVIAMRWHLLPERRTHSIARLNHELRAGTFFQAGGNHAR</sequence>
<keyword evidence="2" id="KW-1185">Reference proteome</keyword>
<evidence type="ECO:0000313" key="2">
    <source>
        <dbReference type="Proteomes" id="UP000753724"/>
    </source>
</evidence>
<evidence type="ECO:0000313" key="1">
    <source>
        <dbReference type="EMBL" id="NBC35522.1"/>
    </source>
</evidence>
<gene>
    <name evidence="1" type="ORF">GTZ99_03015</name>
</gene>
<name>A0ABW9XAI5_9SPHN</name>
<dbReference type="Proteomes" id="UP000753724">
    <property type="component" value="Unassembled WGS sequence"/>
</dbReference>
<dbReference type="EMBL" id="JAAAPO010000001">
    <property type="protein sequence ID" value="NBC35522.1"/>
    <property type="molecule type" value="Genomic_DNA"/>
</dbReference>
<proteinExistence type="predicted"/>
<accession>A0ABW9XAI5</accession>
<reference evidence="2" key="1">
    <citation type="submission" date="2020-01" db="EMBL/GenBank/DDBJ databases">
        <title>Sphingomonas sp. strain CSW-10.</title>
        <authorList>
            <person name="Chen W.-M."/>
        </authorList>
    </citation>
    <scope>NUCLEOTIDE SEQUENCE [LARGE SCALE GENOMIC DNA]</scope>
    <source>
        <strain evidence="2">FSY-8</strain>
    </source>
</reference>